<dbReference type="EMBL" id="CAUYUJ010009511">
    <property type="protein sequence ID" value="CAK0826984.1"/>
    <property type="molecule type" value="Genomic_DNA"/>
</dbReference>
<comment type="caution">
    <text evidence="1">The sequence shown here is derived from an EMBL/GenBank/DDBJ whole genome shotgun (WGS) entry which is preliminary data.</text>
</comment>
<proteinExistence type="predicted"/>
<keyword evidence="2" id="KW-1185">Reference proteome</keyword>
<gene>
    <name evidence="1" type="ORF">PCOR1329_LOCUS26629</name>
</gene>
<accession>A0ABN9S594</accession>
<protein>
    <submittedName>
        <fullName evidence="1">Uncharacterized protein</fullName>
    </submittedName>
</protein>
<organism evidence="1 2">
    <name type="scientific">Prorocentrum cordatum</name>
    <dbReference type="NCBI Taxonomy" id="2364126"/>
    <lineage>
        <taxon>Eukaryota</taxon>
        <taxon>Sar</taxon>
        <taxon>Alveolata</taxon>
        <taxon>Dinophyceae</taxon>
        <taxon>Prorocentrales</taxon>
        <taxon>Prorocentraceae</taxon>
        <taxon>Prorocentrum</taxon>
    </lineage>
</organism>
<feature type="non-terminal residue" evidence="1">
    <location>
        <position position="1"/>
    </location>
</feature>
<dbReference type="InterPro" id="IPR008509">
    <property type="entry name" value="MOT2/MFSD5"/>
</dbReference>
<dbReference type="Proteomes" id="UP001189429">
    <property type="component" value="Unassembled WGS sequence"/>
</dbReference>
<sequence length="156" mass="17099">EENYGVEDVGAAPRAGLLENFGAARRLLAADAGAGLLCAVVACFEGSMYAFVFNWTPALRNEASKKKPHQKHTFSEYCAVFVDGHRPPGGAATVSAADPKHPPDPQRSDLRKFILLPLSLLLRPRRHPMGSSRSVSFSRSSPVHLSLWSQRWLIFS</sequence>
<evidence type="ECO:0000313" key="1">
    <source>
        <dbReference type="EMBL" id="CAK0826984.1"/>
    </source>
</evidence>
<reference evidence="1" key="1">
    <citation type="submission" date="2023-10" db="EMBL/GenBank/DDBJ databases">
        <authorList>
            <person name="Chen Y."/>
            <person name="Shah S."/>
            <person name="Dougan E. K."/>
            <person name="Thang M."/>
            <person name="Chan C."/>
        </authorList>
    </citation>
    <scope>NUCLEOTIDE SEQUENCE [LARGE SCALE GENOMIC DNA]</scope>
</reference>
<evidence type="ECO:0000313" key="2">
    <source>
        <dbReference type="Proteomes" id="UP001189429"/>
    </source>
</evidence>
<name>A0ABN9S594_9DINO</name>
<dbReference type="Pfam" id="PF05631">
    <property type="entry name" value="MFS_5"/>
    <property type="match status" value="1"/>
</dbReference>